<reference evidence="1 2" key="1">
    <citation type="submission" date="2014-12" db="EMBL/GenBank/DDBJ databases">
        <title>Comparative genome analysis of Bacillus coagulans HM-08, Clostridium butyricum HM-68, Bacillus subtilis HM-66 and Bacillus licheniformis BL-09.</title>
        <authorList>
            <person name="Zhang H."/>
        </authorList>
    </citation>
    <scope>NUCLEOTIDE SEQUENCE [LARGE SCALE GENOMIC DNA]</scope>
    <source>
        <strain evidence="1 2">HM-66</strain>
    </source>
</reference>
<dbReference type="EMBL" id="JXBC01000003">
    <property type="protein sequence ID" value="KIU11326.1"/>
    <property type="molecule type" value="Genomic_DNA"/>
</dbReference>
<organism evidence="1 2">
    <name type="scientific">Bacillus subtilis</name>
    <dbReference type="NCBI Taxonomy" id="1423"/>
    <lineage>
        <taxon>Bacteria</taxon>
        <taxon>Bacillati</taxon>
        <taxon>Bacillota</taxon>
        <taxon>Bacilli</taxon>
        <taxon>Bacillales</taxon>
        <taxon>Bacillaceae</taxon>
        <taxon>Bacillus</taxon>
    </lineage>
</organism>
<comment type="caution">
    <text evidence="1">The sequence shown here is derived from an EMBL/GenBank/DDBJ whole genome shotgun (WGS) entry which is preliminary data.</text>
</comment>
<proteinExistence type="predicted"/>
<dbReference type="Proteomes" id="UP000032247">
    <property type="component" value="Unassembled WGS sequence"/>
</dbReference>
<dbReference type="AlphaFoldDB" id="A0A0D1L6D9"/>
<accession>A0A0D1L6D9</accession>
<gene>
    <name evidence="1" type="ORF">SC09_Contig24orf00268</name>
</gene>
<name>A0A0D1L6D9_BACIU</name>
<evidence type="ECO:0000313" key="2">
    <source>
        <dbReference type="Proteomes" id="UP000032247"/>
    </source>
</evidence>
<protein>
    <submittedName>
        <fullName evidence="1">Uncharacterized protein</fullName>
    </submittedName>
</protein>
<sequence>MHLLEKFRQYNKNVKFSWLVFQVMIDLIEKSEMTINVRGT</sequence>
<evidence type="ECO:0000313" key="1">
    <source>
        <dbReference type="EMBL" id="KIU11326.1"/>
    </source>
</evidence>